<evidence type="ECO:0000313" key="3">
    <source>
        <dbReference type="Proteomes" id="UP000192393"/>
    </source>
</evidence>
<name>A0A1W2AK01_9FLAO</name>
<keyword evidence="1" id="KW-0472">Membrane</keyword>
<proteinExistence type="predicted"/>
<dbReference type="STRING" id="1434700.SAMN06296427_104228"/>
<evidence type="ECO:0000256" key="1">
    <source>
        <dbReference type="SAM" id="Phobius"/>
    </source>
</evidence>
<dbReference type="EMBL" id="FWXS01000004">
    <property type="protein sequence ID" value="SMC60890.1"/>
    <property type="molecule type" value="Genomic_DNA"/>
</dbReference>
<dbReference type="RefSeq" id="WP_084017137.1">
    <property type="nucleotide sequence ID" value="NZ_FWXS01000004.1"/>
</dbReference>
<feature type="transmembrane region" description="Helical" evidence="1">
    <location>
        <begin position="40"/>
        <end position="59"/>
    </location>
</feature>
<dbReference type="AlphaFoldDB" id="A0A1W2AK01"/>
<dbReference type="OrthoDB" id="1274170at2"/>
<protein>
    <submittedName>
        <fullName evidence="2">Uncharacterized protein</fullName>
    </submittedName>
</protein>
<keyword evidence="1" id="KW-0812">Transmembrane</keyword>
<accession>A0A1W2AK01</accession>
<gene>
    <name evidence="2" type="ORF">SAMN06296427_104228</name>
</gene>
<reference evidence="3" key="1">
    <citation type="submission" date="2017-04" db="EMBL/GenBank/DDBJ databases">
        <authorList>
            <person name="Varghese N."/>
            <person name="Submissions S."/>
        </authorList>
    </citation>
    <scope>NUCLEOTIDE SEQUENCE [LARGE SCALE GENOMIC DNA]</scope>
    <source>
        <strain evidence="3">CGMCC 1.12708</strain>
    </source>
</reference>
<organism evidence="2 3">
    <name type="scientific">Moheibacter sediminis</name>
    <dbReference type="NCBI Taxonomy" id="1434700"/>
    <lineage>
        <taxon>Bacteria</taxon>
        <taxon>Pseudomonadati</taxon>
        <taxon>Bacteroidota</taxon>
        <taxon>Flavobacteriia</taxon>
        <taxon>Flavobacteriales</taxon>
        <taxon>Weeksellaceae</taxon>
        <taxon>Moheibacter</taxon>
    </lineage>
</organism>
<feature type="transmembrane region" description="Helical" evidence="1">
    <location>
        <begin position="9"/>
        <end position="28"/>
    </location>
</feature>
<keyword evidence="1" id="KW-1133">Transmembrane helix</keyword>
<evidence type="ECO:0000313" key="2">
    <source>
        <dbReference type="EMBL" id="SMC60890.1"/>
    </source>
</evidence>
<sequence length="64" mass="7526">MKQRHAQKLAILSLVLLLAFNIPFLLIFDSSDSVLGFPLIYVYIFSIWLMSILISFLIVKRYYE</sequence>
<keyword evidence="3" id="KW-1185">Reference proteome</keyword>
<dbReference type="Proteomes" id="UP000192393">
    <property type="component" value="Unassembled WGS sequence"/>
</dbReference>